<keyword evidence="3" id="KW-1185">Reference proteome</keyword>
<accession>A0A4U6QKX4</accession>
<evidence type="ECO:0000259" key="1">
    <source>
        <dbReference type="Pfam" id="PF11716"/>
    </source>
</evidence>
<dbReference type="InterPro" id="IPR017519">
    <property type="entry name" value="CHP03085"/>
</dbReference>
<dbReference type="RefSeq" id="WP_137448242.1">
    <property type="nucleotide sequence ID" value="NZ_SZZH01000001.1"/>
</dbReference>
<evidence type="ECO:0000313" key="2">
    <source>
        <dbReference type="EMBL" id="TKV60939.1"/>
    </source>
</evidence>
<proteinExistence type="predicted"/>
<feature type="domain" description="Mycothiol-dependent maleylpyruvate isomerase metal-binding" evidence="1">
    <location>
        <begin position="8"/>
        <end position="85"/>
    </location>
</feature>
<evidence type="ECO:0000313" key="3">
    <source>
        <dbReference type="Proteomes" id="UP000306985"/>
    </source>
</evidence>
<sequence length="212" mass="23364">MSDPTLARTERAALATLFQRVGPDAPTLCEGWNSRDLLHHLLVRERNPLASVGQFVPPLHGLTDRAVAEYAARPWSSLVAELRSGPPMWHPFSWGPVDARVNGLEFFIHHEDVRRGGDDWEPRVLDAATEDQLRAALRSGFVKLLARRLPVGVVAVLPDGSRTTVRSGDPQVEVVGEPGEFILWLAGREKVQLSFDGPADAVTRLRAAVRSM</sequence>
<dbReference type="NCBIfam" id="TIGR03083">
    <property type="entry name" value="maleylpyruvate isomerase family mycothiol-dependent enzyme"/>
    <property type="match status" value="1"/>
</dbReference>
<dbReference type="InterPro" id="IPR017517">
    <property type="entry name" value="Maleyloyr_isom"/>
</dbReference>
<reference evidence="2 3" key="1">
    <citation type="submission" date="2019-05" db="EMBL/GenBank/DDBJ databases">
        <title>Nakamurella sp. N5BH11, whole genome shotgun sequence.</title>
        <authorList>
            <person name="Tuo L."/>
        </authorList>
    </citation>
    <scope>NUCLEOTIDE SEQUENCE [LARGE SCALE GENOMIC DNA]</scope>
    <source>
        <strain evidence="2 3">N5BH11</strain>
    </source>
</reference>
<dbReference type="Proteomes" id="UP000306985">
    <property type="component" value="Unassembled WGS sequence"/>
</dbReference>
<dbReference type="GO" id="GO:0046872">
    <property type="term" value="F:metal ion binding"/>
    <property type="evidence" value="ECO:0007669"/>
    <property type="project" value="InterPro"/>
</dbReference>
<dbReference type="OrthoDB" id="3268903at2"/>
<name>A0A4U6QKX4_9ACTN</name>
<dbReference type="InterPro" id="IPR024344">
    <property type="entry name" value="MDMPI_metal-binding"/>
</dbReference>
<protein>
    <submittedName>
        <fullName evidence="2">TIGR03085 family protein</fullName>
    </submittedName>
</protein>
<comment type="caution">
    <text evidence="2">The sequence shown here is derived from an EMBL/GenBank/DDBJ whole genome shotgun (WGS) entry which is preliminary data.</text>
</comment>
<gene>
    <name evidence="2" type="ORF">FDO65_04590</name>
</gene>
<dbReference type="AlphaFoldDB" id="A0A4U6QKX4"/>
<dbReference type="EMBL" id="SZZH01000001">
    <property type="protein sequence ID" value="TKV60939.1"/>
    <property type="molecule type" value="Genomic_DNA"/>
</dbReference>
<dbReference type="SUPFAM" id="SSF109854">
    <property type="entry name" value="DinB/YfiT-like putative metalloenzymes"/>
    <property type="match status" value="1"/>
</dbReference>
<dbReference type="InterPro" id="IPR034660">
    <property type="entry name" value="DinB/YfiT-like"/>
</dbReference>
<dbReference type="Pfam" id="PF11716">
    <property type="entry name" value="MDMPI_N"/>
    <property type="match status" value="1"/>
</dbReference>
<organism evidence="2 3">
    <name type="scientific">Nakamurella flava</name>
    <dbReference type="NCBI Taxonomy" id="2576308"/>
    <lineage>
        <taxon>Bacteria</taxon>
        <taxon>Bacillati</taxon>
        <taxon>Actinomycetota</taxon>
        <taxon>Actinomycetes</taxon>
        <taxon>Nakamurellales</taxon>
        <taxon>Nakamurellaceae</taxon>
        <taxon>Nakamurella</taxon>
    </lineage>
</organism>
<dbReference type="NCBIfam" id="TIGR03085">
    <property type="entry name" value="TIGR03085 family metal-binding protein"/>
    <property type="match status" value="1"/>
</dbReference>